<evidence type="ECO:0000313" key="4">
    <source>
        <dbReference type="Proteomes" id="UP000192610"/>
    </source>
</evidence>
<proteinExistence type="inferred from homology"/>
<dbReference type="AlphaFoldDB" id="A0A1V9EPN0"/>
<keyword evidence="2" id="KW-0963">Cytoplasm</keyword>
<comment type="subcellular location">
    <subcellularLocation>
        <location evidence="2">Cytoplasm</location>
    </subcellularLocation>
</comment>
<name>A0A1V9EPN0_9BACT</name>
<reference evidence="4" key="1">
    <citation type="submission" date="2016-04" db="EMBL/GenBank/DDBJ databases">
        <authorList>
            <person name="Chen L."/>
            <person name="Zhuang W."/>
            <person name="Wang G."/>
        </authorList>
    </citation>
    <scope>NUCLEOTIDE SEQUENCE [LARGE SCALE GENOMIC DNA]</scope>
    <source>
        <strain evidence="4">17621</strain>
    </source>
</reference>
<dbReference type="RefSeq" id="WP_081200663.1">
    <property type="nucleotide sequence ID" value="NZ_FOCZ01000023.1"/>
</dbReference>
<sequence length="252" mass="27635">MLLEVCAFNLPSSIIAEKVGAKRVELCENPADGGTTPSYGTIKQTREKIGISLYPIVRPRGGNYFYDKEEFEIIKQDILLCKQLGCDGISTGVSKLNGEIDTDRLKRMVEWAYPMGVTCHRVFDATPDPLRALEDIITCGCERILTSGQRSSAPEGIDLLSSLIQQADGRIIIMPGAGIRSGNIETLINETGATEFHTSARMVSPDPVTFRNPAILDATNWYIANEEELKKIMEVLGRRAEGSGQKAEGEQP</sequence>
<evidence type="ECO:0000256" key="1">
    <source>
        <dbReference type="ARBA" id="ARBA00007768"/>
    </source>
</evidence>
<dbReference type="Gene3D" id="3.20.20.380">
    <property type="entry name" value="Copper homeostasis (CutC) domain"/>
    <property type="match status" value="1"/>
</dbReference>
<dbReference type="GO" id="GO:0005507">
    <property type="term" value="F:copper ion binding"/>
    <property type="evidence" value="ECO:0007669"/>
    <property type="project" value="TreeGrafter"/>
</dbReference>
<evidence type="ECO:0000256" key="2">
    <source>
        <dbReference type="HAMAP-Rule" id="MF_00795"/>
    </source>
</evidence>
<comment type="caution">
    <text evidence="3">The sequence shown here is derived from an EMBL/GenBank/DDBJ whole genome shotgun (WGS) entry which is preliminary data.</text>
</comment>
<organism evidence="3 4">
    <name type="scientific">Niastella yeongjuensis</name>
    <dbReference type="NCBI Taxonomy" id="354355"/>
    <lineage>
        <taxon>Bacteria</taxon>
        <taxon>Pseudomonadati</taxon>
        <taxon>Bacteroidota</taxon>
        <taxon>Chitinophagia</taxon>
        <taxon>Chitinophagales</taxon>
        <taxon>Chitinophagaceae</taxon>
        <taxon>Niastella</taxon>
    </lineage>
</organism>
<dbReference type="GO" id="GO:0005737">
    <property type="term" value="C:cytoplasm"/>
    <property type="evidence" value="ECO:0007669"/>
    <property type="project" value="UniProtKB-SubCell"/>
</dbReference>
<gene>
    <name evidence="2" type="primary">cutC</name>
    <name evidence="3" type="ORF">A4H97_30280</name>
</gene>
<dbReference type="InterPro" id="IPR036822">
    <property type="entry name" value="CutC-like_dom_sf"/>
</dbReference>
<dbReference type="EMBL" id="LVXG01000020">
    <property type="protein sequence ID" value="OQP47894.1"/>
    <property type="molecule type" value="Genomic_DNA"/>
</dbReference>
<comment type="similarity">
    <text evidence="1 2">Belongs to the CutC family.</text>
</comment>
<dbReference type="STRING" id="354355.SAMN05660816_06652"/>
<dbReference type="SUPFAM" id="SSF110395">
    <property type="entry name" value="CutC-like"/>
    <property type="match status" value="1"/>
</dbReference>
<dbReference type="Proteomes" id="UP000192610">
    <property type="component" value="Unassembled WGS sequence"/>
</dbReference>
<dbReference type="PANTHER" id="PTHR12598">
    <property type="entry name" value="COPPER HOMEOSTASIS PROTEIN CUTC"/>
    <property type="match status" value="1"/>
</dbReference>
<comment type="caution">
    <text evidence="2">Once thought to be involved in copper homeostasis, experiments in E.coli have shown this is not the case.</text>
</comment>
<dbReference type="InterPro" id="IPR005627">
    <property type="entry name" value="CutC-like"/>
</dbReference>
<dbReference type="PANTHER" id="PTHR12598:SF0">
    <property type="entry name" value="COPPER HOMEOSTASIS PROTEIN CUTC HOMOLOG"/>
    <property type="match status" value="1"/>
</dbReference>
<dbReference type="HAMAP" id="MF_00795">
    <property type="entry name" value="CutC"/>
    <property type="match status" value="1"/>
</dbReference>
<dbReference type="OrthoDB" id="9815677at2"/>
<accession>A0A1V9EPN0</accession>
<dbReference type="Pfam" id="PF03932">
    <property type="entry name" value="CutC"/>
    <property type="match status" value="1"/>
</dbReference>
<dbReference type="FunFam" id="3.20.20.380:FF:000001">
    <property type="entry name" value="Copper homeostasis protein CutC"/>
    <property type="match status" value="1"/>
</dbReference>
<keyword evidence="4" id="KW-1185">Reference proteome</keyword>
<evidence type="ECO:0000313" key="3">
    <source>
        <dbReference type="EMBL" id="OQP47894.1"/>
    </source>
</evidence>
<protein>
    <recommendedName>
        <fullName evidence="2">PF03932 family protein CutC</fullName>
    </recommendedName>
</protein>